<evidence type="ECO:0000313" key="2">
    <source>
        <dbReference type="EMBL" id="KKT82370.1"/>
    </source>
</evidence>
<feature type="compositionally biased region" description="Basic and acidic residues" evidence="1">
    <location>
        <begin position="10"/>
        <end position="57"/>
    </location>
</feature>
<dbReference type="EMBL" id="LCJR01000008">
    <property type="protein sequence ID" value="KKT82370.1"/>
    <property type="molecule type" value="Genomic_DNA"/>
</dbReference>
<gene>
    <name evidence="2" type="ORF">UW79_C0008G0034</name>
</gene>
<proteinExistence type="predicted"/>
<sequence length="114" mass="13132">MSIKSISNDMSKEFKKPNTPEESVEQHEEELRVRNLGEDIPDKTSEPQEPKIEGQTDTEKVIGQMTETLDSISRILNDLKAEEVLGTDLQDRFLEQRDALDTIEYKLGKLKERL</sequence>
<dbReference type="AlphaFoldDB" id="A0A0G1KFS3"/>
<comment type="caution">
    <text evidence="2">The sequence shown here is derived from an EMBL/GenBank/DDBJ whole genome shotgun (WGS) entry which is preliminary data.</text>
</comment>
<organism evidence="2 3">
    <name type="scientific">Candidatus Yanofskybacteria bacterium GW2011_GWA2_44_9</name>
    <dbReference type="NCBI Taxonomy" id="1619025"/>
    <lineage>
        <taxon>Bacteria</taxon>
        <taxon>Candidatus Yanofskyibacteriota</taxon>
    </lineage>
</organism>
<accession>A0A0G1KFS3</accession>
<reference evidence="2 3" key="1">
    <citation type="journal article" date="2015" name="Nature">
        <title>rRNA introns, odd ribosomes, and small enigmatic genomes across a large radiation of phyla.</title>
        <authorList>
            <person name="Brown C.T."/>
            <person name="Hug L.A."/>
            <person name="Thomas B.C."/>
            <person name="Sharon I."/>
            <person name="Castelle C.J."/>
            <person name="Singh A."/>
            <person name="Wilkins M.J."/>
            <person name="Williams K.H."/>
            <person name="Banfield J.F."/>
        </authorList>
    </citation>
    <scope>NUCLEOTIDE SEQUENCE [LARGE SCALE GENOMIC DNA]</scope>
</reference>
<name>A0A0G1KFS3_9BACT</name>
<evidence type="ECO:0000313" key="3">
    <source>
        <dbReference type="Proteomes" id="UP000034032"/>
    </source>
</evidence>
<evidence type="ECO:0000256" key="1">
    <source>
        <dbReference type="SAM" id="MobiDB-lite"/>
    </source>
</evidence>
<dbReference type="Proteomes" id="UP000034032">
    <property type="component" value="Unassembled WGS sequence"/>
</dbReference>
<protein>
    <submittedName>
        <fullName evidence="2">Uncharacterized protein</fullName>
    </submittedName>
</protein>
<feature type="region of interest" description="Disordered" evidence="1">
    <location>
        <begin position="1"/>
        <end position="57"/>
    </location>
</feature>